<comment type="subcellular location">
    <subcellularLocation>
        <location evidence="1">Cell membrane</location>
        <topology evidence="1">Multi-pass membrane protein</topology>
    </subcellularLocation>
</comment>
<dbReference type="Pfam" id="PF03591">
    <property type="entry name" value="AzlC"/>
    <property type="match status" value="1"/>
</dbReference>
<dbReference type="PANTHER" id="PTHR34979:SF1">
    <property type="entry name" value="INNER MEMBRANE PROTEIN YGAZ"/>
    <property type="match status" value="1"/>
</dbReference>
<dbReference type="Proteomes" id="UP001623232">
    <property type="component" value="Chromosome"/>
</dbReference>
<accession>A0ABZ2XUY1</accession>
<feature type="transmembrane region" description="Helical" evidence="8">
    <location>
        <begin position="135"/>
        <end position="160"/>
    </location>
</feature>
<evidence type="ECO:0000256" key="5">
    <source>
        <dbReference type="ARBA" id="ARBA00022692"/>
    </source>
</evidence>
<keyword evidence="10" id="KW-1185">Reference proteome</keyword>
<keyword evidence="4" id="KW-1003">Cell membrane</keyword>
<protein>
    <submittedName>
        <fullName evidence="9">AzlC family ABC transporter permease</fullName>
    </submittedName>
</protein>
<dbReference type="RefSeq" id="WP_406648385.1">
    <property type="nucleotide sequence ID" value="NZ_CP123584.1"/>
</dbReference>
<organism evidence="9 10">
    <name type="scientific">Aliisedimentitalea scapharcae</name>
    <dbReference type="NCBI Taxonomy" id="1524259"/>
    <lineage>
        <taxon>Bacteria</taxon>
        <taxon>Pseudomonadati</taxon>
        <taxon>Pseudomonadota</taxon>
        <taxon>Alphaproteobacteria</taxon>
        <taxon>Rhodobacterales</taxon>
        <taxon>Roseobacteraceae</taxon>
        <taxon>Aliisedimentitalea</taxon>
    </lineage>
</organism>
<evidence type="ECO:0000313" key="10">
    <source>
        <dbReference type="Proteomes" id="UP001623232"/>
    </source>
</evidence>
<evidence type="ECO:0000256" key="8">
    <source>
        <dbReference type="SAM" id="Phobius"/>
    </source>
</evidence>
<dbReference type="PANTHER" id="PTHR34979">
    <property type="entry name" value="INNER MEMBRANE PROTEIN YGAZ"/>
    <property type="match status" value="1"/>
</dbReference>
<reference evidence="9 10" key="1">
    <citation type="submission" date="2023-04" db="EMBL/GenBank/DDBJ databases">
        <title>Complete genome sequence of Alisedimentitalea scapharcae.</title>
        <authorList>
            <person name="Rong J.-C."/>
            <person name="Yi M.-L."/>
            <person name="Zhao Q."/>
        </authorList>
    </citation>
    <scope>NUCLEOTIDE SEQUENCE [LARGE SCALE GENOMIC DNA]</scope>
    <source>
        <strain evidence="9 10">KCTC 42119</strain>
    </source>
</reference>
<keyword evidence="3" id="KW-0813">Transport</keyword>
<evidence type="ECO:0000313" key="9">
    <source>
        <dbReference type="EMBL" id="WZK89906.1"/>
    </source>
</evidence>
<evidence type="ECO:0000256" key="6">
    <source>
        <dbReference type="ARBA" id="ARBA00022989"/>
    </source>
</evidence>
<gene>
    <name evidence="9" type="ORF">QEZ52_05000</name>
</gene>
<name>A0ABZ2XUY1_9RHOB</name>
<proteinExistence type="inferred from homology"/>
<feature type="transmembrane region" description="Helical" evidence="8">
    <location>
        <begin position="213"/>
        <end position="231"/>
    </location>
</feature>
<evidence type="ECO:0000256" key="3">
    <source>
        <dbReference type="ARBA" id="ARBA00022448"/>
    </source>
</evidence>
<comment type="similarity">
    <text evidence="2">Belongs to the AzlC family.</text>
</comment>
<evidence type="ECO:0000256" key="7">
    <source>
        <dbReference type="ARBA" id="ARBA00023136"/>
    </source>
</evidence>
<sequence length="243" mass="26018">MVFTTPKSAFWKGVRDSAPFVLVAGPFGMLFGVLAAEAGLKVIEAMTFSLTVFAGSAQFTALQLMQENVPTVIVLISALAVNLRVAMYSASLTPYLGAAPLWQRACAAYLMVDQSYALSIVQFETEPDMTIQQRMAYFLGTNAVIAPLWYSATLTGALLGSQVPDSWALDFVLPITFLALVAPMIRSGAHVVAALVAIVTALLAAWLPYNLGLIVAGVLGMMAGAQTELMLSRRSFQTERVTK</sequence>
<keyword evidence="5 8" id="KW-0812">Transmembrane</keyword>
<evidence type="ECO:0000256" key="2">
    <source>
        <dbReference type="ARBA" id="ARBA00010735"/>
    </source>
</evidence>
<evidence type="ECO:0000256" key="4">
    <source>
        <dbReference type="ARBA" id="ARBA00022475"/>
    </source>
</evidence>
<dbReference type="EMBL" id="CP123584">
    <property type="protein sequence ID" value="WZK89906.1"/>
    <property type="molecule type" value="Genomic_DNA"/>
</dbReference>
<keyword evidence="7 8" id="KW-0472">Membrane</keyword>
<dbReference type="InterPro" id="IPR011606">
    <property type="entry name" value="Brnchd-chn_aa_trnsp_permease"/>
</dbReference>
<evidence type="ECO:0000256" key="1">
    <source>
        <dbReference type="ARBA" id="ARBA00004651"/>
    </source>
</evidence>
<keyword evidence="6 8" id="KW-1133">Transmembrane helix</keyword>